<keyword evidence="7" id="KW-0031">Aminopeptidase</keyword>
<protein>
    <submittedName>
        <fullName evidence="7">X-Pro aminopeptidase</fullName>
    </submittedName>
</protein>
<keyword evidence="8" id="KW-1185">Reference proteome</keyword>
<dbReference type="GO" id="GO:0008237">
    <property type="term" value="F:metallopeptidase activity"/>
    <property type="evidence" value="ECO:0007669"/>
    <property type="project" value="UniProtKB-KW"/>
</dbReference>
<dbReference type="OrthoDB" id="9806388at2"/>
<feature type="domain" description="Peptidase M24" evidence="6">
    <location>
        <begin position="120"/>
        <end position="334"/>
    </location>
</feature>
<dbReference type="PANTHER" id="PTHR46112:SF3">
    <property type="entry name" value="AMINOPEPTIDASE YPDF"/>
    <property type="match status" value="1"/>
</dbReference>
<evidence type="ECO:0000259" key="6">
    <source>
        <dbReference type="Pfam" id="PF00557"/>
    </source>
</evidence>
<dbReference type="PROSITE" id="PS00491">
    <property type="entry name" value="PROLINE_PEPTIDASE"/>
    <property type="match status" value="1"/>
</dbReference>
<dbReference type="Proteomes" id="UP000256695">
    <property type="component" value="Unassembled WGS sequence"/>
</dbReference>
<dbReference type="SUPFAM" id="SSF55920">
    <property type="entry name" value="Creatinase/aminopeptidase"/>
    <property type="match status" value="1"/>
</dbReference>
<evidence type="ECO:0000256" key="4">
    <source>
        <dbReference type="ARBA" id="ARBA00023049"/>
    </source>
</evidence>
<comment type="similarity">
    <text evidence="5">Belongs to the peptidase M24B family.</text>
</comment>
<comment type="caution">
    <text evidence="7">The sequence shown here is derived from an EMBL/GenBank/DDBJ whole genome shotgun (WGS) entry which is preliminary data.</text>
</comment>
<dbReference type="GO" id="GO:0046872">
    <property type="term" value="F:metal ion binding"/>
    <property type="evidence" value="ECO:0007669"/>
    <property type="project" value="UniProtKB-KW"/>
</dbReference>
<evidence type="ECO:0000313" key="8">
    <source>
        <dbReference type="Proteomes" id="UP000256695"/>
    </source>
</evidence>
<dbReference type="InterPro" id="IPR001131">
    <property type="entry name" value="Peptidase_M24B_aminopep-P_CS"/>
</dbReference>
<accession>A0A3D8J8Y1</accession>
<dbReference type="GO" id="GO:0004177">
    <property type="term" value="F:aminopeptidase activity"/>
    <property type="evidence" value="ECO:0007669"/>
    <property type="project" value="UniProtKB-KW"/>
</dbReference>
<dbReference type="Gene3D" id="3.90.230.10">
    <property type="entry name" value="Creatinase/methionine aminopeptidase superfamily"/>
    <property type="match status" value="1"/>
</dbReference>
<keyword evidence="1" id="KW-0645">Protease</keyword>
<dbReference type="InterPro" id="IPR050659">
    <property type="entry name" value="Peptidase_M24B"/>
</dbReference>
<proteinExistence type="inferred from homology"/>
<evidence type="ECO:0000256" key="2">
    <source>
        <dbReference type="ARBA" id="ARBA00022723"/>
    </source>
</evidence>
<dbReference type="CDD" id="cd01092">
    <property type="entry name" value="APP-like"/>
    <property type="match status" value="1"/>
</dbReference>
<keyword evidence="3" id="KW-0378">Hydrolase</keyword>
<dbReference type="InterPro" id="IPR000994">
    <property type="entry name" value="Pept_M24"/>
</dbReference>
<organism evidence="7 8">
    <name type="scientific">Helicobacter anseris</name>
    <dbReference type="NCBI Taxonomy" id="375926"/>
    <lineage>
        <taxon>Bacteria</taxon>
        <taxon>Pseudomonadati</taxon>
        <taxon>Campylobacterota</taxon>
        <taxon>Epsilonproteobacteria</taxon>
        <taxon>Campylobacterales</taxon>
        <taxon>Helicobacteraceae</taxon>
        <taxon>Helicobacter</taxon>
    </lineage>
</organism>
<gene>
    <name evidence="7" type="ORF">CQA57_03850</name>
</gene>
<name>A0A3D8J8Y1_9HELI</name>
<evidence type="ECO:0000256" key="5">
    <source>
        <dbReference type="RuleBase" id="RU000590"/>
    </source>
</evidence>
<evidence type="ECO:0000256" key="3">
    <source>
        <dbReference type="ARBA" id="ARBA00022801"/>
    </source>
</evidence>
<dbReference type="Gene3D" id="3.40.350.10">
    <property type="entry name" value="Creatinase/prolidase N-terminal domain"/>
    <property type="match status" value="1"/>
</dbReference>
<dbReference type="Pfam" id="PF00557">
    <property type="entry name" value="Peptidase_M24"/>
    <property type="match status" value="1"/>
</dbReference>
<dbReference type="AlphaFoldDB" id="A0A3D8J8Y1"/>
<dbReference type="GO" id="GO:0006508">
    <property type="term" value="P:proteolysis"/>
    <property type="evidence" value="ECO:0007669"/>
    <property type="project" value="UniProtKB-KW"/>
</dbReference>
<dbReference type="InterPro" id="IPR036005">
    <property type="entry name" value="Creatinase/aminopeptidase-like"/>
</dbReference>
<reference evidence="7 8" key="1">
    <citation type="submission" date="2018-04" db="EMBL/GenBank/DDBJ databases">
        <title>Novel Campyloabacter and Helicobacter Species and Strains.</title>
        <authorList>
            <person name="Mannion A.J."/>
            <person name="Shen Z."/>
            <person name="Fox J.G."/>
        </authorList>
    </citation>
    <scope>NUCLEOTIDE SEQUENCE [LARGE SCALE GENOMIC DNA]</scope>
    <source>
        <strain evidence="7 8">MIT 04-9362</strain>
    </source>
</reference>
<dbReference type="InterPro" id="IPR029149">
    <property type="entry name" value="Creatin/AminoP/Spt16_N"/>
</dbReference>
<sequence>MFDFLTQNQNAQFYECGYSCDNAWLLKISQECFFITDPRYTLEAQENCNSNTRVLESSDITTALINLINELKPHKLIFDSKQISLDSCQKISSLTKTTLEPKINFHQKLRIIKSENEIQKIQQSQKLNQKAYDDFASFLCKQQTPLSEKTLHFYAKNFLQDFGNFELSFDPIIGINQNAAKPHALPSDTILKKEDLILFDAGIKFERYCSDRTRTAFFDHSFNFDKTQKFKDPKIQKIYDVVLQAQEHTIKNIKSGMSGKEIDALAREIIEQKGFGKFFNHSTGHGIGLDIHELPFISPRSEDIIEDGMVFSIEPGIYIPNEFGIRIEDLVVIKDGKAQIL</sequence>
<evidence type="ECO:0000256" key="1">
    <source>
        <dbReference type="ARBA" id="ARBA00022670"/>
    </source>
</evidence>
<dbReference type="PANTHER" id="PTHR46112">
    <property type="entry name" value="AMINOPEPTIDASE"/>
    <property type="match status" value="1"/>
</dbReference>
<keyword evidence="4" id="KW-0482">Metalloprotease</keyword>
<dbReference type="EMBL" id="NXLX01000007">
    <property type="protein sequence ID" value="RDU73953.1"/>
    <property type="molecule type" value="Genomic_DNA"/>
</dbReference>
<keyword evidence="2 5" id="KW-0479">Metal-binding</keyword>
<dbReference type="RefSeq" id="WP_115578918.1">
    <property type="nucleotide sequence ID" value="NZ_NXLX01000007.1"/>
</dbReference>
<evidence type="ECO:0000313" key="7">
    <source>
        <dbReference type="EMBL" id="RDU73953.1"/>
    </source>
</evidence>